<sequence length="244" mass="26168">MKRIYLFSISLLVLLLLNTLPIRADVLGPYIAEGNTPDIRVGYGRIVCVMQSTLPVTGSVTIRDEKGIQYVLKAHEPGSAPNCYFVAYGTYSVVGMESGIMNSNWGQLKVGSTFTVASSTGYIGLTYTGPTPSIIQAPGSYDNAPPAKDGYAIMEVYGIGANGSGTLIDSDGENYSIYNYTGYIGGSHYFYIKPGTYTVKAIGTSGNYIYIDINGMKKYLSEGASFTILHVGSNISIVFSTKPI</sequence>
<dbReference type="EMBL" id="SRYZ01000010">
    <property type="protein sequence ID" value="TGY07348.1"/>
    <property type="molecule type" value="Genomic_DNA"/>
</dbReference>
<comment type="caution">
    <text evidence="1">The sequence shown here is derived from an EMBL/GenBank/DDBJ whole genome shotgun (WGS) entry which is preliminary data.</text>
</comment>
<name>A0A4S2B082_9BACE</name>
<organism evidence="1 2">
    <name type="scientific">Bacteroides muris</name>
    <name type="common">ex Afrizal et al. 2022</name>
    <dbReference type="NCBI Taxonomy" id="2516960"/>
    <lineage>
        <taxon>Bacteria</taxon>
        <taxon>Pseudomonadati</taxon>
        <taxon>Bacteroidota</taxon>
        <taxon>Bacteroidia</taxon>
        <taxon>Bacteroidales</taxon>
        <taxon>Bacteroidaceae</taxon>
        <taxon>Bacteroides</taxon>
    </lineage>
</organism>
<dbReference type="Proteomes" id="UP000310532">
    <property type="component" value="Unassembled WGS sequence"/>
</dbReference>
<dbReference type="RefSeq" id="WP_136009685.1">
    <property type="nucleotide sequence ID" value="NZ_SRYZ01000010.1"/>
</dbReference>
<evidence type="ECO:0000313" key="2">
    <source>
        <dbReference type="Proteomes" id="UP000310532"/>
    </source>
</evidence>
<evidence type="ECO:0000313" key="1">
    <source>
        <dbReference type="EMBL" id="TGY07348.1"/>
    </source>
</evidence>
<accession>A0A4S2B082</accession>
<proteinExistence type="predicted"/>
<gene>
    <name evidence="1" type="ORF">E5355_06685</name>
</gene>
<dbReference type="AlphaFoldDB" id="A0A4S2B082"/>
<protein>
    <submittedName>
        <fullName evidence="1">Uncharacterized protein</fullName>
    </submittedName>
</protein>
<keyword evidence="2" id="KW-1185">Reference proteome</keyword>
<reference evidence="1 2" key="1">
    <citation type="submission" date="2019-04" db="EMBL/GenBank/DDBJ databases">
        <title>Microbes associate with the intestines of laboratory mice.</title>
        <authorList>
            <person name="Navarre W."/>
            <person name="Wong E."/>
            <person name="Huang K."/>
            <person name="Tropini C."/>
            <person name="Ng K."/>
            <person name="Yu B."/>
        </authorList>
    </citation>
    <scope>NUCLEOTIDE SEQUENCE [LARGE SCALE GENOMIC DNA]</scope>
    <source>
        <strain evidence="1 2">NM69_E16B</strain>
    </source>
</reference>